<comment type="subcellular location">
    <subcellularLocation>
        <location evidence="1">Cell outer membrane</location>
    </subcellularLocation>
</comment>
<dbReference type="GO" id="GO:0015562">
    <property type="term" value="F:efflux transmembrane transporter activity"/>
    <property type="evidence" value="ECO:0007669"/>
    <property type="project" value="InterPro"/>
</dbReference>
<protein>
    <submittedName>
        <fullName evidence="6">Outer membrane protein TolC</fullName>
    </submittedName>
</protein>
<dbReference type="RefSeq" id="WP_106133336.1">
    <property type="nucleotide sequence ID" value="NZ_PVTR01000004.1"/>
</dbReference>
<evidence type="ECO:0000313" key="6">
    <source>
        <dbReference type="EMBL" id="PRY88619.1"/>
    </source>
</evidence>
<organism evidence="6 7">
    <name type="scientific">Mongoliibacter ruber</name>
    <dbReference type="NCBI Taxonomy" id="1750599"/>
    <lineage>
        <taxon>Bacteria</taxon>
        <taxon>Pseudomonadati</taxon>
        <taxon>Bacteroidota</taxon>
        <taxon>Cytophagia</taxon>
        <taxon>Cytophagales</taxon>
        <taxon>Cyclobacteriaceae</taxon>
        <taxon>Mongoliibacter</taxon>
    </lineage>
</organism>
<dbReference type="Gene3D" id="1.20.1600.10">
    <property type="entry name" value="Outer membrane efflux proteins (OEP)"/>
    <property type="match status" value="1"/>
</dbReference>
<evidence type="ECO:0000256" key="3">
    <source>
        <dbReference type="ARBA" id="ARBA00022692"/>
    </source>
</evidence>
<comment type="caution">
    <text evidence="6">The sequence shown here is derived from an EMBL/GenBank/DDBJ whole genome shotgun (WGS) entry which is preliminary data.</text>
</comment>
<gene>
    <name evidence="6" type="ORF">CLW00_104270</name>
</gene>
<dbReference type="GO" id="GO:0009279">
    <property type="term" value="C:cell outer membrane"/>
    <property type="evidence" value="ECO:0007669"/>
    <property type="project" value="UniProtKB-SubCell"/>
</dbReference>
<dbReference type="GO" id="GO:0015288">
    <property type="term" value="F:porin activity"/>
    <property type="evidence" value="ECO:0007669"/>
    <property type="project" value="TreeGrafter"/>
</dbReference>
<name>A0A2T0WPJ7_9BACT</name>
<dbReference type="OrthoDB" id="367883at2"/>
<dbReference type="SUPFAM" id="SSF56954">
    <property type="entry name" value="Outer membrane efflux proteins (OEP)"/>
    <property type="match status" value="1"/>
</dbReference>
<keyword evidence="4" id="KW-0472">Membrane</keyword>
<evidence type="ECO:0000313" key="7">
    <source>
        <dbReference type="Proteomes" id="UP000238157"/>
    </source>
</evidence>
<dbReference type="InterPro" id="IPR051906">
    <property type="entry name" value="TolC-like"/>
</dbReference>
<sequence length="446" mass="51872">MQKFLCTLLIFWAFPVQSQQALEAYIRLGLENNEVLKQQDFNLQKSIYALKEANGLFLPKISLEGNYFLAGGGRTVDFPAGDILNPVYSTLNQLTESNIFPMIENQRILLNPDNFYDVRVRTSMPLFKAELFYNRRIKSEMVSMQQLERAIYQRELVKDIKTAYYNYLKSLEAIKIFETALQSVEENRRINAALFQNNQVNRGVLIRAENEVIRFQTQIDAAIQESYSAQSYFNFLLNRKLDESIYVDEMEPIIENFEYSENSSDREELHQLDLSNQINEHLLGLSKSYLLPQLSAFIDLGSQGFDWEYNNKTQYYFFGAAIQWNIFAGGQNKYRKKQAKMDQTITYSQRDNVAEQLLLQQKVSIYNFKAAYSKYNGAAKQAESSERAYKDASKRYKAAQILFIELLDDQNQWISAQLQENISLYECLIKVAEIERANASFNLNTN</sequence>
<keyword evidence="2" id="KW-1134">Transmembrane beta strand</keyword>
<dbReference type="PANTHER" id="PTHR30026:SF20">
    <property type="entry name" value="OUTER MEMBRANE PROTEIN TOLC"/>
    <property type="match status" value="1"/>
</dbReference>
<evidence type="ECO:0000256" key="1">
    <source>
        <dbReference type="ARBA" id="ARBA00004442"/>
    </source>
</evidence>
<evidence type="ECO:0000256" key="5">
    <source>
        <dbReference type="ARBA" id="ARBA00023237"/>
    </source>
</evidence>
<keyword evidence="7" id="KW-1185">Reference proteome</keyword>
<dbReference type="GO" id="GO:1990281">
    <property type="term" value="C:efflux pump complex"/>
    <property type="evidence" value="ECO:0007669"/>
    <property type="project" value="TreeGrafter"/>
</dbReference>
<dbReference type="AlphaFoldDB" id="A0A2T0WPJ7"/>
<evidence type="ECO:0000256" key="4">
    <source>
        <dbReference type="ARBA" id="ARBA00023136"/>
    </source>
</evidence>
<dbReference type="PANTHER" id="PTHR30026">
    <property type="entry name" value="OUTER MEMBRANE PROTEIN TOLC"/>
    <property type="match status" value="1"/>
</dbReference>
<dbReference type="EMBL" id="PVTR01000004">
    <property type="protein sequence ID" value="PRY88619.1"/>
    <property type="molecule type" value="Genomic_DNA"/>
</dbReference>
<dbReference type="Proteomes" id="UP000238157">
    <property type="component" value="Unassembled WGS sequence"/>
</dbReference>
<keyword evidence="3" id="KW-0812">Transmembrane</keyword>
<keyword evidence="5" id="KW-0998">Cell outer membrane</keyword>
<proteinExistence type="predicted"/>
<reference evidence="6 7" key="1">
    <citation type="submission" date="2018-03" db="EMBL/GenBank/DDBJ databases">
        <title>Genomic Encyclopedia of Archaeal and Bacterial Type Strains, Phase II (KMG-II): from individual species to whole genera.</title>
        <authorList>
            <person name="Goeker M."/>
        </authorList>
    </citation>
    <scope>NUCLEOTIDE SEQUENCE [LARGE SCALE GENOMIC DNA]</scope>
    <source>
        <strain evidence="6 7">DSM 27929</strain>
    </source>
</reference>
<accession>A0A2T0WPJ7</accession>
<evidence type="ECO:0000256" key="2">
    <source>
        <dbReference type="ARBA" id="ARBA00022452"/>
    </source>
</evidence>